<organism evidence="2 3">
    <name type="scientific">Gymnopus androsaceus JB14</name>
    <dbReference type="NCBI Taxonomy" id="1447944"/>
    <lineage>
        <taxon>Eukaryota</taxon>
        <taxon>Fungi</taxon>
        <taxon>Dikarya</taxon>
        <taxon>Basidiomycota</taxon>
        <taxon>Agaricomycotina</taxon>
        <taxon>Agaricomycetes</taxon>
        <taxon>Agaricomycetidae</taxon>
        <taxon>Agaricales</taxon>
        <taxon>Marasmiineae</taxon>
        <taxon>Omphalotaceae</taxon>
        <taxon>Gymnopus</taxon>
    </lineage>
</organism>
<name>A0A6A4HDX2_9AGAR</name>
<reference evidence="2" key="1">
    <citation type="journal article" date="2019" name="Environ. Microbiol.">
        <title>Fungal ecological strategies reflected in gene transcription - a case study of two litter decomposers.</title>
        <authorList>
            <person name="Barbi F."/>
            <person name="Kohler A."/>
            <person name="Barry K."/>
            <person name="Baskaran P."/>
            <person name="Daum C."/>
            <person name="Fauchery L."/>
            <person name="Ihrmark K."/>
            <person name="Kuo A."/>
            <person name="LaButti K."/>
            <person name="Lipzen A."/>
            <person name="Morin E."/>
            <person name="Grigoriev I.V."/>
            <person name="Henrissat B."/>
            <person name="Lindahl B."/>
            <person name="Martin F."/>
        </authorList>
    </citation>
    <scope>NUCLEOTIDE SEQUENCE</scope>
    <source>
        <strain evidence="2">JB14</strain>
    </source>
</reference>
<dbReference type="Proteomes" id="UP000799118">
    <property type="component" value="Unassembled WGS sequence"/>
</dbReference>
<feature type="compositionally biased region" description="Polar residues" evidence="1">
    <location>
        <begin position="152"/>
        <end position="165"/>
    </location>
</feature>
<dbReference type="EMBL" id="ML769521">
    <property type="protein sequence ID" value="KAE9396006.1"/>
    <property type="molecule type" value="Genomic_DNA"/>
</dbReference>
<evidence type="ECO:0000313" key="2">
    <source>
        <dbReference type="EMBL" id="KAE9396006.1"/>
    </source>
</evidence>
<feature type="region of interest" description="Disordered" evidence="1">
    <location>
        <begin position="152"/>
        <end position="188"/>
    </location>
</feature>
<accession>A0A6A4HDX2</accession>
<gene>
    <name evidence="2" type="ORF">BT96DRAFT_997172</name>
</gene>
<evidence type="ECO:0000313" key="3">
    <source>
        <dbReference type="Proteomes" id="UP000799118"/>
    </source>
</evidence>
<dbReference type="AlphaFoldDB" id="A0A6A4HDX2"/>
<evidence type="ECO:0000256" key="1">
    <source>
        <dbReference type="SAM" id="MobiDB-lite"/>
    </source>
</evidence>
<feature type="compositionally biased region" description="Basic and acidic residues" evidence="1">
    <location>
        <begin position="166"/>
        <end position="183"/>
    </location>
</feature>
<proteinExistence type="predicted"/>
<keyword evidence="3" id="KW-1185">Reference proteome</keyword>
<protein>
    <submittedName>
        <fullName evidence="2">Uncharacterized protein</fullName>
    </submittedName>
</protein>
<sequence>MLGGGIVARVLGRYLGDDSRPKIEGRPWEHSIGTVEGRLRVKWDIRTGREGRFLPDTGFGPTVLRLPSLLARTDPNPGGRWKNSPFVRLGGTLVTQTMSGEAATFAHAVIRPLEKIHRRMPLFREESSVASGIDISILRNFDVLVEGPSFSEGSQTPQFLTTGNSKAKDSESAKEILDTDDHSPGNVSHAGEAIRILSSASM</sequence>